<dbReference type="InterPro" id="IPR016181">
    <property type="entry name" value="Acyl_CoA_acyltransferase"/>
</dbReference>
<evidence type="ECO:0000313" key="2">
    <source>
        <dbReference type="EMBL" id="QBM91170.1"/>
    </source>
</evidence>
<accession>A0A4P6XUA7</accession>
<dbReference type="EMBL" id="CP034462">
    <property type="protein sequence ID" value="QBM91170.1"/>
    <property type="molecule type" value="Genomic_DNA"/>
</dbReference>
<dbReference type="PANTHER" id="PTHR34815">
    <property type="entry name" value="LYSINE ACETYLTRANSFERASE"/>
    <property type="match status" value="1"/>
</dbReference>
<dbReference type="PANTHER" id="PTHR34815:SF2">
    <property type="entry name" value="N-ACETYLTRANSFERASE DOMAIN-CONTAINING PROTEIN"/>
    <property type="match status" value="1"/>
</dbReference>
<gene>
    <name evidence="2" type="ORF">METSCH_G02130</name>
</gene>
<keyword evidence="3" id="KW-1185">Reference proteome</keyword>
<organism evidence="2 3">
    <name type="scientific">Metschnikowia aff. pulcherrima</name>
    <dbReference type="NCBI Taxonomy" id="2163413"/>
    <lineage>
        <taxon>Eukaryota</taxon>
        <taxon>Fungi</taxon>
        <taxon>Dikarya</taxon>
        <taxon>Ascomycota</taxon>
        <taxon>Saccharomycotina</taxon>
        <taxon>Pichiomycetes</taxon>
        <taxon>Metschnikowiaceae</taxon>
        <taxon>Metschnikowia</taxon>
    </lineage>
</organism>
<sequence length="411" mass="47467">MTRSREDPNDFVLEQIHDKKTRDYTRQRNAAAWRNLLSTEDYVTRENVLGLSKITCSDPNRLVVFALKAEGSEDLLCSCELLIRESWRYKKNANGEVERRDVLSGCIGGVYTYEENRGRGLATIMIDKLVETAKTPEFLGPDGFTFLYSEVGEFYARNGFKSFHVDLLNLPLKYAGAKYAIRPGYELVKYSEFGPLFELYNKHQEREITRKVGEDGIDRISISPSADYADWFHIRAKYFGVKLFDTDASHFDFENESLHSLAEKFKDSEPTYFGLKSVCPETGKLRGFLVWQYEYGFNENENKFENYVTLVKSFVGDDFDGNDVTLELVEEMKRYSEAEHGTPQMSNFHKIVIWETEISSVVKKVLINRFGSKHGLENLSRSAILYNNEKDDAKLKLGGIIWENNTKLPWF</sequence>
<protein>
    <recommendedName>
        <fullName evidence="1">LYC1 C-terminal domain-containing protein</fullName>
    </recommendedName>
</protein>
<evidence type="ECO:0000259" key="1">
    <source>
        <dbReference type="Pfam" id="PF22998"/>
    </source>
</evidence>
<dbReference type="Proteomes" id="UP000292447">
    <property type="component" value="Chromosome VII"/>
</dbReference>
<dbReference type="STRING" id="2163413.A0A4P6XUA7"/>
<name>A0A4P6XUA7_9ASCO</name>
<dbReference type="Pfam" id="PF22998">
    <property type="entry name" value="GNAT_LYC1-like"/>
    <property type="match status" value="1"/>
</dbReference>
<evidence type="ECO:0000313" key="3">
    <source>
        <dbReference type="Proteomes" id="UP000292447"/>
    </source>
</evidence>
<dbReference type="Gene3D" id="3.40.630.30">
    <property type="match status" value="1"/>
</dbReference>
<dbReference type="SUPFAM" id="SSF55729">
    <property type="entry name" value="Acyl-CoA N-acyltransferases (Nat)"/>
    <property type="match status" value="1"/>
</dbReference>
<dbReference type="InterPro" id="IPR055100">
    <property type="entry name" value="GNAT_LYC1-like"/>
</dbReference>
<proteinExistence type="predicted"/>
<feature type="domain" description="LYC1 C-terminal" evidence="1">
    <location>
        <begin position="182"/>
        <end position="411"/>
    </location>
</feature>
<reference evidence="3" key="1">
    <citation type="submission" date="2019-03" db="EMBL/GenBank/DDBJ databases">
        <title>Snf2 controls pulcherriminic acid biosynthesis and connects pigmentation and antifungal activity of the yeast Metschnikowia pulcherrima.</title>
        <authorList>
            <person name="Gore-Lloyd D."/>
            <person name="Sumann I."/>
            <person name="Brachmann A.O."/>
            <person name="Schneeberger K."/>
            <person name="Ortiz-Merino R.A."/>
            <person name="Moreno-Beltran M."/>
            <person name="Schlaefli M."/>
            <person name="Kirner P."/>
            <person name="Santos Kron A."/>
            <person name="Wolfe K.H."/>
            <person name="Piel J."/>
            <person name="Ahrens C.H."/>
            <person name="Henk D."/>
            <person name="Freimoser F.M."/>
        </authorList>
    </citation>
    <scope>NUCLEOTIDE SEQUENCE [LARGE SCALE GENOMIC DNA]</scope>
    <source>
        <strain evidence="3">APC 1.2</strain>
    </source>
</reference>
<dbReference type="InterPro" id="IPR053013">
    <property type="entry name" value="LAT"/>
</dbReference>
<dbReference type="AlphaFoldDB" id="A0A4P6XUA7"/>